<protein>
    <submittedName>
        <fullName evidence="2">Uncharacterized protein</fullName>
    </submittedName>
</protein>
<organism evidence="2 3">
    <name type="scientific">Populus trichocarpa</name>
    <name type="common">Western balsam poplar</name>
    <name type="synonym">Populus balsamifera subsp. trichocarpa</name>
    <dbReference type="NCBI Taxonomy" id="3694"/>
    <lineage>
        <taxon>Eukaryota</taxon>
        <taxon>Viridiplantae</taxon>
        <taxon>Streptophyta</taxon>
        <taxon>Embryophyta</taxon>
        <taxon>Tracheophyta</taxon>
        <taxon>Spermatophyta</taxon>
        <taxon>Magnoliopsida</taxon>
        <taxon>eudicotyledons</taxon>
        <taxon>Gunneridae</taxon>
        <taxon>Pentapetalae</taxon>
        <taxon>rosids</taxon>
        <taxon>fabids</taxon>
        <taxon>Malpighiales</taxon>
        <taxon>Salicaceae</taxon>
        <taxon>Saliceae</taxon>
        <taxon>Populus</taxon>
    </lineage>
</organism>
<feature type="compositionally biased region" description="Polar residues" evidence="1">
    <location>
        <begin position="242"/>
        <end position="253"/>
    </location>
</feature>
<dbReference type="InterPro" id="IPR039317">
    <property type="entry name" value="TIC"/>
</dbReference>
<gene>
    <name evidence="2" type="ORF">POPTR_003G012700</name>
</gene>
<evidence type="ECO:0000313" key="3">
    <source>
        <dbReference type="Proteomes" id="UP000006729"/>
    </source>
</evidence>
<sequence>MSFYPNFPGKIVECFSDSNHSYRHSKANRVIKIHVESAVVIKIQPITESSAESFPAELAAAADAKSECYSRTPPPFAMSFAPSTEPQLPQNHALLQSPPETASHGYHFITAAQATQQMNYRVPEEGENGGNDTSNMEGERKADMVGGQTPLTGGQSIVFSRLDLTDSSVSTMPVNNVVDSSARTLNLGSTLARTSSPVMSATIGSVNAPSIQQQMQWNQQQQQRSQQILQLQKRQQFAAAASTRSETPTTSNGSVYSDHISSSSSMGTKLPNALLHFLKILFKAAVAAAVNKLKLKLNMWQIQQALHQQLVGFICKDIAMSSNRNASATSSTRMLLLCHPVM</sequence>
<keyword evidence="3" id="KW-1185">Reference proteome</keyword>
<proteinExistence type="predicted"/>
<accession>A0A2K2AZX7</accession>
<feature type="region of interest" description="Disordered" evidence="1">
    <location>
        <begin position="122"/>
        <end position="152"/>
    </location>
</feature>
<dbReference type="GO" id="GO:0042752">
    <property type="term" value="P:regulation of circadian rhythm"/>
    <property type="evidence" value="ECO:0007669"/>
    <property type="project" value="InterPro"/>
</dbReference>
<evidence type="ECO:0000256" key="1">
    <source>
        <dbReference type="SAM" id="MobiDB-lite"/>
    </source>
</evidence>
<reference evidence="2 3" key="1">
    <citation type="journal article" date="2006" name="Science">
        <title>The genome of black cottonwood, Populus trichocarpa (Torr. &amp; Gray).</title>
        <authorList>
            <person name="Tuskan G.A."/>
            <person name="Difazio S."/>
            <person name="Jansson S."/>
            <person name="Bohlmann J."/>
            <person name="Grigoriev I."/>
            <person name="Hellsten U."/>
            <person name="Putnam N."/>
            <person name="Ralph S."/>
            <person name="Rombauts S."/>
            <person name="Salamov A."/>
            <person name="Schein J."/>
            <person name="Sterck L."/>
            <person name="Aerts A."/>
            <person name="Bhalerao R.R."/>
            <person name="Bhalerao R.P."/>
            <person name="Blaudez D."/>
            <person name="Boerjan W."/>
            <person name="Brun A."/>
            <person name="Brunner A."/>
            <person name="Busov V."/>
            <person name="Campbell M."/>
            <person name="Carlson J."/>
            <person name="Chalot M."/>
            <person name="Chapman J."/>
            <person name="Chen G.L."/>
            <person name="Cooper D."/>
            <person name="Coutinho P.M."/>
            <person name="Couturier J."/>
            <person name="Covert S."/>
            <person name="Cronk Q."/>
            <person name="Cunningham R."/>
            <person name="Davis J."/>
            <person name="Degroeve S."/>
            <person name="Dejardin A."/>
            <person name="Depamphilis C."/>
            <person name="Detter J."/>
            <person name="Dirks B."/>
            <person name="Dubchak I."/>
            <person name="Duplessis S."/>
            <person name="Ehlting J."/>
            <person name="Ellis B."/>
            <person name="Gendler K."/>
            <person name="Goodstein D."/>
            <person name="Gribskov M."/>
            <person name="Grimwood J."/>
            <person name="Groover A."/>
            <person name="Gunter L."/>
            <person name="Hamberger B."/>
            <person name="Heinze B."/>
            <person name="Helariutta Y."/>
            <person name="Henrissat B."/>
            <person name="Holligan D."/>
            <person name="Holt R."/>
            <person name="Huang W."/>
            <person name="Islam-Faridi N."/>
            <person name="Jones S."/>
            <person name="Jones-Rhoades M."/>
            <person name="Jorgensen R."/>
            <person name="Joshi C."/>
            <person name="Kangasjarvi J."/>
            <person name="Karlsson J."/>
            <person name="Kelleher C."/>
            <person name="Kirkpatrick R."/>
            <person name="Kirst M."/>
            <person name="Kohler A."/>
            <person name="Kalluri U."/>
            <person name="Larimer F."/>
            <person name="Leebens-Mack J."/>
            <person name="Leple J.C."/>
            <person name="Locascio P."/>
            <person name="Lou Y."/>
            <person name="Lucas S."/>
            <person name="Martin F."/>
            <person name="Montanini B."/>
            <person name="Napoli C."/>
            <person name="Nelson D.R."/>
            <person name="Nelson C."/>
            <person name="Nieminen K."/>
            <person name="Nilsson O."/>
            <person name="Pereda V."/>
            <person name="Peter G."/>
            <person name="Philippe R."/>
            <person name="Pilate G."/>
            <person name="Poliakov A."/>
            <person name="Razumovskaya J."/>
            <person name="Richardson P."/>
            <person name="Rinaldi C."/>
            <person name="Ritland K."/>
            <person name="Rouze P."/>
            <person name="Ryaboy D."/>
            <person name="Schmutz J."/>
            <person name="Schrader J."/>
            <person name="Segerman B."/>
            <person name="Shin H."/>
            <person name="Siddiqui A."/>
            <person name="Sterky F."/>
            <person name="Terry A."/>
            <person name="Tsai C.J."/>
            <person name="Uberbacher E."/>
            <person name="Unneberg P."/>
            <person name="Vahala J."/>
            <person name="Wall K."/>
            <person name="Wessler S."/>
            <person name="Yang G."/>
            <person name="Yin T."/>
            <person name="Douglas C."/>
            <person name="Marra M."/>
            <person name="Sandberg G."/>
            <person name="Van de Peer Y."/>
            <person name="Rokhsar D."/>
        </authorList>
    </citation>
    <scope>NUCLEOTIDE SEQUENCE [LARGE SCALE GENOMIC DNA]</scope>
    <source>
        <strain evidence="3">cv. Nisqually</strain>
    </source>
</reference>
<evidence type="ECO:0000313" key="2">
    <source>
        <dbReference type="EMBL" id="PNT43078.1"/>
    </source>
</evidence>
<feature type="region of interest" description="Disordered" evidence="1">
    <location>
        <begin position="239"/>
        <end position="258"/>
    </location>
</feature>
<name>A0A2K2AZX7_POPTR</name>
<dbReference type="InParanoid" id="A0A2K2AZX7"/>
<dbReference type="AlphaFoldDB" id="A0A2K2AZX7"/>
<dbReference type="EMBL" id="CM009292">
    <property type="protein sequence ID" value="PNT43078.1"/>
    <property type="molecule type" value="Genomic_DNA"/>
</dbReference>
<dbReference type="STRING" id="3694.A0A2K2AZX7"/>
<dbReference type="Proteomes" id="UP000006729">
    <property type="component" value="Chromosome 3"/>
</dbReference>
<dbReference type="PANTHER" id="PTHR34798:SF2">
    <property type="entry name" value="PROTEIN TIME FOR COFFEE"/>
    <property type="match status" value="1"/>
</dbReference>
<dbReference type="PANTHER" id="PTHR34798">
    <property type="entry name" value="PROTEIN TIME FOR COFFEE"/>
    <property type="match status" value="1"/>
</dbReference>
<feature type="region of interest" description="Disordered" evidence="1">
    <location>
        <begin position="81"/>
        <end position="100"/>
    </location>
</feature>